<evidence type="ECO:0000313" key="3">
    <source>
        <dbReference type="Proteomes" id="UP000326939"/>
    </source>
</evidence>
<feature type="compositionally biased region" description="Basic and acidic residues" evidence="1">
    <location>
        <begin position="123"/>
        <end position="141"/>
    </location>
</feature>
<dbReference type="Proteomes" id="UP000326939">
    <property type="component" value="Chromosome 16"/>
</dbReference>
<dbReference type="AlphaFoldDB" id="A0A5N5JMG0"/>
<evidence type="ECO:0000313" key="2">
    <source>
        <dbReference type="EMBL" id="KAB5520541.1"/>
    </source>
</evidence>
<feature type="region of interest" description="Disordered" evidence="1">
    <location>
        <begin position="109"/>
        <end position="149"/>
    </location>
</feature>
<keyword evidence="3" id="KW-1185">Reference proteome</keyword>
<sequence length="149" mass="16456">MWAALSVAAAGEERRGVVVGARGVAEGTGLEMAEREFRQSQSGDFGEAREGGECRNQCSPSWSTMIGGSVELRLRVRRDGVSWLELGVRRDGPEGGWVDWLVSEMAERGFRSAESSVRQRGRYKSDDDRESETRPKAERGPSGETTQFK</sequence>
<accession>A0A5N5JMG0</accession>
<name>A0A5N5JMG0_9ROSI</name>
<reference evidence="3" key="1">
    <citation type="journal article" date="2019" name="Gigascience">
        <title>De novo genome assembly of the endangered Acer yangbiense, a plant species with extremely small populations endemic to Yunnan Province, China.</title>
        <authorList>
            <person name="Yang J."/>
            <person name="Wariss H.M."/>
            <person name="Tao L."/>
            <person name="Zhang R."/>
            <person name="Yun Q."/>
            <person name="Hollingsworth P."/>
            <person name="Dao Z."/>
            <person name="Luo G."/>
            <person name="Guo H."/>
            <person name="Ma Y."/>
            <person name="Sun W."/>
        </authorList>
    </citation>
    <scope>NUCLEOTIDE SEQUENCE [LARGE SCALE GENOMIC DNA]</scope>
    <source>
        <strain evidence="3">cv. br00</strain>
    </source>
</reference>
<comment type="caution">
    <text evidence="2">The sequence shown here is derived from an EMBL/GenBank/DDBJ whole genome shotgun (WGS) entry which is preliminary data.</text>
</comment>
<dbReference type="EMBL" id="VDCV01000016">
    <property type="protein sequence ID" value="KAB5520541.1"/>
    <property type="molecule type" value="Genomic_DNA"/>
</dbReference>
<evidence type="ECO:0000256" key="1">
    <source>
        <dbReference type="SAM" id="MobiDB-lite"/>
    </source>
</evidence>
<gene>
    <name evidence="2" type="ORF">DKX38_024860</name>
</gene>
<feature type="region of interest" description="Disordered" evidence="1">
    <location>
        <begin position="37"/>
        <end position="57"/>
    </location>
</feature>
<proteinExistence type="predicted"/>
<organism evidence="2 3">
    <name type="scientific">Salix brachista</name>
    <dbReference type="NCBI Taxonomy" id="2182728"/>
    <lineage>
        <taxon>Eukaryota</taxon>
        <taxon>Viridiplantae</taxon>
        <taxon>Streptophyta</taxon>
        <taxon>Embryophyta</taxon>
        <taxon>Tracheophyta</taxon>
        <taxon>Spermatophyta</taxon>
        <taxon>Magnoliopsida</taxon>
        <taxon>eudicotyledons</taxon>
        <taxon>Gunneridae</taxon>
        <taxon>Pentapetalae</taxon>
        <taxon>rosids</taxon>
        <taxon>fabids</taxon>
        <taxon>Malpighiales</taxon>
        <taxon>Salicaceae</taxon>
        <taxon>Saliceae</taxon>
        <taxon>Salix</taxon>
    </lineage>
</organism>
<protein>
    <submittedName>
        <fullName evidence="2">Uncharacterized protein</fullName>
    </submittedName>
</protein>